<proteinExistence type="predicted"/>
<keyword evidence="2" id="KW-1185">Reference proteome</keyword>
<gene>
    <name evidence="1" type="ORF">PLANPX_5317</name>
</gene>
<protein>
    <submittedName>
        <fullName evidence="1">Uncharacterized protein</fullName>
    </submittedName>
</protein>
<dbReference type="RefSeq" id="WP_172992271.1">
    <property type="nucleotide sequence ID" value="NZ_AP021861.1"/>
</dbReference>
<dbReference type="Proteomes" id="UP000326837">
    <property type="component" value="Chromosome"/>
</dbReference>
<reference evidence="2" key="1">
    <citation type="submission" date="2019-10" db="EMBL/GenBank/DDBJ databases">
        <title>Lacipirellula parvula gen. nov., sp. nov., representing a lineage of planctomycetes widespread in freshwater anoxic habitats, and description of the family Lacipirellulaceae.</title>
        <authorList>
            <person name="Dedysh S.N."/>
            <person name="Kulichevskaya I.S."/>
            <person name="Beletsky A.V."/>
            <person name="Rakitin A.L."/>
            <person name="Mardanov A.V."/>
            <person name="Ivanova A.A."/>
            <person name="Saltykova V.X."/>
            <person name="Rijpstra W.I.C."/>
            <person name="Sinninghe Damste J.S."/>
            <person name="Ravin N.V."/>
        </authorList>
    </citation>
    <scope>NUCLEOTIDE SEQUENCE [LARGE SCALE GENOMIC DNA]</scope>
    <source>
        <strain evidence="2">PX69</strain>
    </source>
</reference>
<organism evidence="1 2">
    <name type="scientific">Lacipirellula parvula</name>
    <dbReference type="NCBI Taxonomy" id="2650471"/>
    <lineage>
        <taxon>Bacteria</taxon>
        <taxon>Pseudomonadati</taxon>
        <taxon>Planctomycetota</taxon>
        <taxon>Planctomycetia</taxon>
        <taxon>Pirellulales</taxon>
        <taxon>Lacipirellulaceae</taxon>
        <taxon>Lacipirellula</taxon>
    </lineage>
</organism>
<name>A0A5K7XH41_9BACT</name>
<dbReference type="KEGG" id="lpav:PLANPX_5317"/>
<sequence length="53" mass="6010">MKTPHPDPTEAEIAELCEEIRRGWSPAEHRKRMAWAITDPVVVAEVEVDEPGE</sequence>
<accession>A0A5K7XH41</accession>
<dbReference type="EMBL" id="AP021861">
    <property type="protein sequence ID" value="BBO35705.1"/>
    <property type="molecule type" value="Genomic_DNA"/>
</dbReference>
<dbReference type="AlphaFoldDB" id="A0A5K7XH41"/>
<evidence type="ECO:0000313" key="2">
    <source>
        <dbReference type="Proteomes" id="UP000326837"/>
    </source>
</evidence>
<evidence type="ECO:0000313" key="1">
    <source>
        <dbReference type="EMBL" id="BBO35705.1"/>
    </source>
</evidence>